<dbReference type="PANTHER" id="PTHR37164">
    <property type="entry name" value="BACTERIOHEMERYTHRIN"/>
    <property type="match status" value="1"/>
</dbReference>
<dbReference type="Pfam" id="PF01814">
    <property type="entry name" value="Hemerythrin"/>
    <property type="match status" value="1"/>
</dbReference>
<dbReference type="InterPro" id="IPR016131">
    <property type="entry name" value="Haemerythrin_Fe_BS"/>
</dbReference>
<evidence type="ECO:0000256" key="1">
    <source>
        <dbReference type="ARBA" id="ARBA00010587"/>
    </source>
</evidence>
<dbReference type="PROSITE" id="PS00550">
    <property type="entry name" value="HEMERYTHRINS"/>
    <property type="match status" value="1"/>
</dbReference>
<gene>
    <name evidence="5" type="ORF">VPK24_16025</name>
</gene>
<dbReference type="NCBIfam" id="TIGR02481">
    <property type="entry name" value="hemeryth_dom"/>
    <property type="match status" value="1"/>
</dbReference>
<keyword evidence="3" id="KW-0408">Iron</keyword>
<comment type="caution">
    <text evidence="5">The sequence shown here is derived from an EMBL/GenBank/DDBJ whole genome shotgun (WGS) entry which is preliminary data.</text>
</comment>
<keyword evidence="2" id="KW-0479">Metal-binding</keyword>
<evidence type="ECO:0000256" key="3">
    <source>
        <dbReference type="ARBA" id="ARBA00023004"/>
    </source>
</evidence>
<dbReference type="Gene3D" id="1.20.120.50">
    <property type="entry name" value="Hemerythrin-like"/>
    <property type="match status" value="1"/>
</dbReference>
<name>A0ABW7CDQ6_9CYAN</name>
<evidence type="ECO:0000313" key="6">
    <source>
        <dbReference type="Proteomes" id="UP001604335"/>
    </source>
</evidence>
<dbReference type="Proteomes" id="UP001604335">
    <property type="component" value="Unassembled WGS sequence"/>
</dbReference>
<evidence type="ECO:0000259" key="4">
    <source>
        <dbReference type="Pfam" id="PF01814"/>
    </source>
</evidence>
<proteinExistence type="inferred from homology"/>
<keyword evidence="6" id="KW-1185">Reference proteome</keyword>
<dbReference type="PANTHER" id="PTHR37164:SF1">
    <property type="entry name" value="BACTERIOHEMERYTHRIN"/>
    <property type="match status" value="1"/>
</dbReference>
<dbReference type="EMBL" id="JAZAQF010000086">
    <property type="protein sequence ID" value="MFG3819152.1"/>
    <property type="molecule type" value="Genomic_DNA"/>
</dbReference>
<dbReference type="InterPro" id="IPR035938">
    <property type="entry name" value="Hemerythrin-like_sf"/>
</dbReference>
<evidence type="ECO:0000256" key="2">
    <source>
        <dbReference type="ARBA" id="ARBA00022723"/>
    </source>
</evidence>
<dbReference type="NCBIfam" id="NF033749">
    <property type="entry name" value="bact_hemeryth"/>
    <property type="match status" value="1"/>
</dbReference>
<dbReference type="InterPro" id="IPR012827">
    <property type="entry name" value="Hemerythrin_metal-bd"/>
</dbReference>
<organism evidence="5 6">
    <name type="scientific">Limnothrix redekei LRLZ20PSL1</name>
    <dbReference type="NCBI Taxonomy" id="3112953"/>
    <lineage>
        <taxon>Bacteria</taxon>
        <taxon>Bacillati</taxon>
        <taxon>Cyanobacteriota</taxon>
        <taxon>Cyanophyceae</taxon>
        <taxon>Pseudanabaenales</taxon>
        <taxon>Pseudanabaenaceae</taxon>
        <taxon>Limnothrix</taxon>
    </lineage>
</organism>
<feature type="domain" description="Hemerythrin-like" evidence="4">
    <location>
        <begin position="14"/>
        <end position="127"/>
    </location>
</feature>
<accession>A0ABW7CDQ6</accession>
<protein>
    <submittedName>
        <fullName evidence="5">Bacteriohemerythrin</fullName>
    </submittedName>
</protein>
<dbReference type="RefSeq" id="WP_393014878.1">
    <property type="nucleotide sequence ID" value="NZ_JAZAQF010000086.1"/>
</dbReference>
<dbReference type="InterPro" id="IPR012312">
    <property type="entry name" value="Hemerythrin-like"/>
</dbReference>
<dbReference type="CDD" id="cd12107">
    <property type="entry name" value="Hemerythrin"/>
    <property type="match status" value="1"/>
</dbReference>
<sequence length="148" mass="17345">MAKVEWSDHFCIGDDRVDQEHQDIFELVNELQSAIDHQESMDKLAMMLEKLAEHTIAHFQHEESLMQDHAYPGLDRHKHCHDRLIQKVTKLIQQFQTGETSAIQNLMNFLADWLRHHIKGEDQKMIQFMQQKHHQLTTVGKAGELIGI</sequence>
<dbReference type="SUPFAM" id="SSF47188">
    <property type="entry name" value="Hemerythrin-like"/>
    <property type="match status" value="1"/>
</dbReference>
<comment type="similarity">
    <text evidence="1">Belongs to the hemerythrin family.</text>
</comment>
<evidence type="ECO:0000313" key="5">
    <source>
        <dbReference type="EMBL" id="MFG3819152.1"/>
    </source>
</evidence>
<dbReference type="InterPro" id="IPR050669">
    <property type="entry name" value="Hemerythrin"/>
</dbReference>
<reference evidence="6" key="1">
    <citation type="journal article" date="2024" name="Algal Res.">
        <title>Biochemical, toxicological and genomic investigation of a high-biomass producing Limnothrix strain isolated from Italian shallow drinking water reservoir.</title>
        <authorList>
            <person name="Simonazzi M."/>
            <person name="Shishido T.K."/>
            <person name="Delbaje E."/>
            <person name="Wahlsten M."/>
            <person name="Fewer D.P."/>
            <person name="Sivonen K."/>
            <person name="Pezzolesi L."/>
            <person name="Pistocchi R."/>
        </authorList>
    </citation>
    <scope>NUCLEOTIDE SEQUENCE [LARGE SCALE GENOMIC DNA]</scope>
    <source>
        <strain evidence="6">LRLZ20PSL1</strain>
    </source>
</reference>